<organism evidence="1 2">
    <name type="scientific">Geothrix rubra</name>
    <dbReference type="NCBI Taxonomy" id="2927977"/>
    <lineage>
        <taxon>Bacteria</taxon>
        <taxon>Pseudomonadati</taxon>
        <taxon>Acidobacteriota</taxon>
        <taxon>Holophagae</taxon>
        <taxon>Holophagales</taxon>
        <taxon>Holophagaceae</taxon>
        <taxon>Geothrix</taxon>
    </lineage>
</organism>
<dbReference type="Gene3D" id="3.40.1260.10">
    <property type="entry name" value="DsrEFH-like"/>
    <property type="match status" value="1"/>
</dbReference>
<comment type="caution">
    <text evidence="1">The sequence shown here is derived from an EMBL/GenBank/DDBJ whole genome shotgun (WGS) entry which is preliminary data.</text>
</comment>
<dbReference type="EMBL" id="BSDD01000003">
    <property type="protein sequence ID" value="GLH70038.1"/>
    <property type="molecule type" value="Genomic_DNA"/>
</dbReference>
<evidence type="ECO:0000313" key="2">
    <source>
        <dbReference type="Proteomes" id="UP001165089"/>
    </source>
</evidence>
<accession>A0ABQ5Q5Z1</accession>
<protein>
    <recommendedName>
        <fullName evidence="3">DsrE/DsrF-like family protein</fullName>
    </recommendedName>
</protein>
<dbReference type="PANTHER" id="PTHR34874">
    <property type="entry name" value="PROTEIN YCHN"/>
    <property type="match status" value="1"/>
</dbReference>
<sequence>MRQVLFILNDPPYGTERSYNGLRLAGATAKREGTEVRVFLMGDAAACAKRGQKTPEGFYNLERMLKGVTTRHGQVGVCGTCMDARGIAEAELAEGCRRSTLEELTDWTLGADQVLVF</sequence>
<proteinExistence type="predicted"/>
<name>A0ABQ5Q5Z1_9BACT</name>
<dbReference type="InterPro" id="IPR027396">
    <property type="entry name" value="DsrEFH-like"/>
</dbReference>
<dbReference type="Proteomes" id="UP001165089">
    <property type="component" value="Unassembled WGS sequence"/>
</dbReference>
<evidence type="ECO:0000313" key="1">
    <source>
        <dbReference type="EMBL" id="GLH70038.1"/>
    </source>
</evidence>
<dbReference type="InterPro" id="IPR003787">
    <property type="entry name" value="Sulphur_relay_DsrE/F-like"/>
</dbReference>
<dbReference type="Pfam" id="PF02635">
    <property type="entry name" value="DsrE"/>
    <property type="match status" value="1"/>
</dbReference>
<dbReference type="RefSeq" id="WP_285724364.1">
    <property type="nucleotide sequence ID" value="NZ_BSDD01000003.1"/>
</dbReference>
<evidence type="ECO:0008006" key="3">
    <source>
        <dbReference type="Google" id="ProtNLM"/>
    </source>
</evidence>
<dbReference type="PANTHER" id="PTHR34874:SF1">
    <property type="entry name" value="PROTEIN YCHN"/>
    <property type="match status" value="1"/>
</dbReference>
<gene>
    <name evidence="1" type="primary">ychN</name>
    <name evidence="1" type="ORF">GETHPA_15710</name>
</gene>
<dbReference type="SUPFAM" id="SSF75169">
    <property type="entry name" value="DsrEFH-like"/>
    <property type="match status" value="1"/>
</dbReference>
<reference evidence="1 2" key="1">
    <citation type="journal article" date="2023" name="Antonie Van Leeuwenhoek">
        <title>Mesoterricola silvestris gen. nov., sp. nov., Mesoterricola sediminis sp. nov., Geothrix oryzae sp. nov., Geothrix edaphica sp. nov., Geothrix rubra sp. nov., and Geothrix limicola sp. nov., six novel members of Acidobacteriota isolated from soils.</title>
        <authorList>
            <person name="Itoh H."/>
            <person name="Sugisawa Y."/>
            <person name="Mise K."/>
            <person name="Xu Z."/>
            <person name="Kuniyasu M."/>
            <person name="Ushijima N."/>
            <person name="Kawano K."/>
            <person name="Kobayashi E."/>
            <person name="Shiratori Y."/>
            <person name="Masuda Y."/>
            <person name="Senoo K."/>
        </authorList>
    </citation>
    <scope>NUCLEOTIDE SEQUENCE [LARGE SCALE GENOMIC DNA]</scope>
    <source>
        <strain evidence="1 2">Red803</strain>
    </source>
</reference>
<keyword evidence="2" id="KW-1185">Reference proteome</keyword>